<evidence type="ECO:0000313" key="3">
    <source>
        <dbReference type="Proteomes" id="UP000483820"/>
    </source>
</evidence>
<dbReference type="PANTHER" id="PTHR23015:SF4">
    <property type="entry name" value="DUF38 DOMAIN-CONTAINING PROTEIN-RELATED"/>
    <property type="match status" value="1"/>
</dbReference>
<dbReference type="GO" id="GO:0045087">
    <property type="term" value="P:innate immune response"/>
    <property type="evidence" value="ECO:0007669"/>
    <property type="project" value="TreeGrafter"/>
</dbReference>
<dbReference type="GeneID" id="9808949"/>
<dbReference type="InterPro" id="IPR002900">
    <property type="entry name" value="DUF38/FTH_CAE_spp"/>
</dbReference>
<dbReference type="RefSeq" id="XP_053583146.1">
    <property type="nucleotide sequence ID" value="XM_053734233.1"/>
</dbReference>
<dbReference type="InterPro" id="IPR040161">
    <property type="entry name" value="FB224"/>
</dbReference>
<name>A0A6A5GKG9_CAERE</name>
<proteinExistence type="predicted"/>
<dbReference type="PANTHER" id="PTHR23015">
    <property type="entry name" value="UNCHARACTERIZED C.ELEGANS PROTEIN"/>
    <property type="match status" value="1"/>
</dbReference>
<organism evidence="2 3">
    <name type="scientific">Caenorhabditis remanei</name>
    <name type="common">Caenorhabditis vulgaris</name>
    <dbReference type="NCBI Taxonomy" id="31234"/>
    <lineage>
        <taxon>Eukaryota</taxon>
        <taxon>Metazoa</taxon>
        <taxon>Ecdysozoa</taxon>
        <taxon>Nematoda</taxon>
        <taxon>Chromadorea</taxon>
        <taxon>Rhabditida</taxon>
        <taxon>Rhabditina</taxon>
        <taxon>Rhabditomorpha</taxon>
        <taxon>Rhabditoidea</taxon>
        <taxon>Rhabditidae</taxon>
        <taxon>Peloderinae</taxon>
        <taxon>Caenorhabditis</taxon>
    </lineage>
</organism>
<dbReference type="AlphaFoldDB" id="A0A6A5GKG9"/>
<feature type="domain" description="F-box" evidence="1">
    <location>
        <begin position="4"/>
        <end position="53"/>
    </location>
</feature>
<gene>
    <name evidence="2" type="ORF">GCK72_021393</name>
</gene>
<dbReference type="CTD" id="9808949"/>
<comment type="caution">
    <text evidence="2">The sequence shown here is derived from an EMBL/GenBank/DDBJ whole genome shotgun (WGS) entry which is preliminary data.</text>
</comment>
<accession>A0A6A5GKG9</accession>
<reference evidence="2 3" key="1">
    <citation type="submission" date="2019-12" db="EMBL/GenBank/DDBJ databases">
        <title>Chromosome-level assembly of the Caenorhabditis remanei genome.</title>
        <authorList>
            <person name="Teterina A.A."/>
            <person name="Willis J.H."/>
            <person name="Phillips P.C."/>
        </authorList>
    </citation>
    <scope>NUCLEOTIDE SEQUENCE [LARGE SCALE GENOMIC DNA]</scope>
    <source>
        <strain evidence="2 3">PX506</strain>
        <tissue evidence="2">Whole organism</tissue>
    </source>
</reference>
<sequence length="404" mass="46965">MSLEPTLLSLPDVAKDHLMEYLNYIDIARLRKTCRLFRNYLIMHQPHANIHSIQVSQNEESMELNLKAGLQEDLLKIEYKMAINGGCLIEANYQQGNARIVRTDGRNYLDVFCDDFTMLLKHQKSVSQELSFTALEAPEKRTEFWDMIRKVITDTEATTGRKLLLKKRSLTLQNIMTPDVFSILNYLDPTCIEKIDLTGEDGIMTPLDGIVQLPHWNHLEAVTLNYFFIRNFPQNISHLEWFYSDIIELTAEDVLQIKNMMLRSGQFQKNYVLSLHPNQDNSFQQSLGPIFREEELEEGVLRKTLSLEPTTLLTLPEVAKDHLMEYLNYIDNARLRKTCHVFRNYLIAKLPNANIDYIQVTQKEDSMELNFKTEFDEDLLDLLKIEYKKVGNGCSIEANSSKRT</sequence>
<dbReference type="Pfam" id="PF00646">
    <property type="entry name" value="F-box"/>
    <property type="match status" value="1"/>
</dbReference>
<protein>
    <recommendedName>
        <fullName evidence="1">F-box domain-containing protein</fullName>
    </recommendedName>
</protein>
<evidence type="ECO:0000313" key="2">
    <source>
        <dbReference type="EMBL" id="KAF1754829.1"/>
    </source>
</evidence>
<dbReference type="Proteomes" id="UP000483820">
    <property type="component" value="Chromosome V"/>
</dbReference>
<dbReference type="SMART" id="SM00256">
    <property type="entry name" value="FBOX"/>
    <property type="match status" value="2"/>
</dbReference>
<evidence type="ECO:0000259" key="1">
    <source>
        <dbReference type="PROSITE" id="PS50181"/>
    </source>
</evidence>
<dbReference type="PROSITE" id="PS50181">
    <property type="entry name" value="FBOX"/>
    <property type="match status" value="1"/>
</dbReference>
<dbReference type="KEGG" id="crq:GCK72_021393"/>
<dbReference type="Pfam" id="PF01827">
    <property type="entry name" value="FTH"/>
    <property type="match status" value="1"/>
</dbReference>
<dbReference type="InterPro" id="IPR001810">
    <property type="entry name" value="F-box_dom"/>
</dbReference>
<dbReference type="EMBL" id="WUAV01000005">
    <property type="protein sequence ID" value="KAF1754829.1"/>
    <property type="molecule type" value="Genomic_DNA"/>
</dbReference>